<dbReference type="KEGG" id="cate:C2869_13700"/>
<dbReference type="SMART" id="SM00388">
    <property type="entry name" value="HisKA"/>
    <property type="match status" value="1"/>
</dbReference>
<dbReference type="PANTHER" id="PTHR43711">
    <property type="entry name" value="TWO-COMPONENT HISTIDINE KINASE"/>
    <property type="match status" value="1"/>
</dbReference>
<dbReference type="InterPro" id="IPR050736">
    <property type="entry name" value="Sensor_HK_Regulatory"/>
</dbReference>
<dbReference type="Gene3D" id="3.30.565.10">
    <property type="entry name" value="Histidine kinase-like ATPase, C-terminal domain"/>
    <property type="match status" value="1"/>
</dbReference>
<dbReference type="InterPro" id="IPR036097">
    <property type="entry name" value="HisK_dim/P_sf"/>
</dbReference>
<sequence length="517" mass="57468">MLLKNLTFSSNTSIKRQVISFLVFGVVVMTFIISAITAAGVNQQSRQLMLNNAFQISQGLANQSVYPVLSGAKENALDAIKQVLGFPSVKAVRLTSVQGDTFASQGQLPTTLKLSGLTETKIINEQEQHWLIASPIKIIDLDTSEDEGFAFEEEQAQTSDIIGYAEVLVSKEILLATQARVTLFITISGVVSVILLGYILNFGLKRLFNPLYKLADTMDEAKQSGEHLFAEVQGAKEIRMMANSYNNMMEVLDKQDDELRLHRDTLEKEVQIRTREIIVARDAALTASRHKSEFMANISHELRTPIQSIIGYSEIVIEELELEGNFELIDDIEKVEKNAQRLLMLINGLLDLAKIEAGHLDVNLISFSLAELKQNMMDTIAPLSKQNNNTFSIDDQSQLTTVTQDKEKLEQALLNLLSNACKFTNDGNVKLLISNDANNLYFQVQDTGIGLTKEQQDYIFDAFKQVDGSQSRKFGGTGLGLAITKKFVELMQGTIRVNSEQNQGSRFTISVPIVKTT</sequence>
<dbReference type="SUPFAM" id="SSF47384">
    <property type="entry name" value="Homodimeric domain of signal transducing histidine kinase"/>
    <property type="match status" value="1"/>
</dbReference>
<keyword evidence="3" id="KW-0597">Phosphoprotein</keyword>
<feature type="transmembrane region" description="Helical" evidence="7">
    <location>
        <begin position="181"/>
        <end position="200"/>
    </location>
</feature>
<feature type="transmembrane region" description="Helical" evidence="7">
    <location>
        <begin position="20"/>
        <end position="41"/>
    </location>
</feature>
<dbReference type="CDD" id="cd16922">
    <property type="entry name" value="HATPase_EvgS-ArcB-TorS-like"/>
    <property type="match status" value="1"/>
</dbReference>
<organism evidence="9 10">
    <name type="scientific">Saccharobesus litoralis</name>
    <dbReference type="NCBI Taxonomy" id="2172099"/>
    <lineage>
        <taxon>Bacteria</taxon>
        <taxon>Pseudomonadati</taxon>
        <taxon>Pseudomonadota</taxon>
        <taxon>Gammaproteobacteria</taxon>
        <taxon>Alteromonadales</taxon>
        <taxon>Alteromonadaceae</taxon>
        <taxon>Saccharobesus</taxon>
    </lineage>
</organism>
<evidence type="ECO:0000259" key="8">
    <source>
        <dbReference type="PROSITE" id="PS50109"/>
    </source>
</evidence>
<dbReference type="PRINTS" id="PR00344">
    <property type="entry name" value="BCTRLSENSOR"/>
</dbReference>
<dbReference type="GO" id="GO:0000155">
    <property type="term" value="F:phosphorelay sensor kinase activity"/>
    <property type="evidence" value="ECO:0007669"/>
    <property type="project" value="InterPro"/>
</dbReference>
<dbReference type="InterPro" id="IPR005467">
    <property type="entry name" value="His_kinase_dom"/>
</dbReference>
<evidence type="ECO:0000256" key="7">
    <source>
        <dbReference type="SAM" id="Phobius"/>
    </source>
</evidence>
<feature type="domain" description="Histidine kinase" evidence="8">
    <location>
        <begin position="297"/>
        <end position="515"/>
    </location>
</feature>
<dbReference type="Proteomes" id="UP000244441">
    <property type="component" value="Chromosome"/>
</dbReference>
<dbReference type="PANTHER" id="PTHR43711:SF26">
    <property type="entry name" value="SENSOR HISTIDINE KINASE RCSC"/>
    <property type="match status" value="1"/>
</dbReference>
<name>A0A2S0VT93_9ALTE</name>
<evidence type="ECO:0000256" key="2">
    <source>
        <dbReference type="ARBA" id="ARBA00012438"/>
    </source>
</evidence>
<dbReference type="SUPFAM" id="SSF55874">
    <property type="entry name" value="ATPase domain of HSP90 chaperone/DNA topoisomerase II/histidine kinase"/>
    <property type="match status" value="1"/>
</dbReference>
<evidence type="ECO:0000256" key="3">
    <source>
        <dbReference type="ARBA" id="ARBA00022553"/>
    </source>
</evidence>
<keyword evidence="7" id="KW-0472">Membrane</keyword>
<gene>
    <name evidence="9" type="ORF">C2869_13700</name>
</gene>
<dbReference type="EMBL" id="CP026604">
    <property type="protein sequence ID" value="AWB67429.1"/>
    <property type="molecule type" value="Genomic_DNA"/>
</dbReference>
<comment type="catalytic activity">
    <reaction evidence="1">
        <text>ATP + protein L-histidine = ADP + protein N-phospho-L-histidine.</text>
        <dbReference type="EC" id="2.7.13.3"/>
    </reaction>
</comment>
<dbReference type="Pfam" id="PF02518">
    <property type="entry name" value="HATPase_c"/>
    <property type="match status" value="1"/>
</dbReference>
<evidence type="ECO:0000256" key="6">
    <source>
        <dbReference type="ARBA" id="ARBA00023012"/>
    </source>
</evidence>
<dbReference type="InterPro" id="IPR036890">
    <property type="entry name" value="HATPase_C_sf"/>
</dbReference>
<keyword evidence="10" id="KW-1185">Reference proteome</keyword>
<dbReference type="InterPro" id="IPR004358">
    <property type="entry name" value="Sig_transdc_His_kin-like_C"/>
</dbReference>
<keyword evidence="7" id="KW-0812">Transmembrane</keyword>
<dbReference type="AlphaFoldDB" id="A0A2S0VT93"/>
<reference evidence="9 10" key="1">
    <citation type="submission" date="2018-01" db="EMBL/GenBank/DDBJ databases">
        <title>Genome sequence of a Cantenovulum-like bacteria.</title>
        <authorList>
            <person name="Tan W.R."/>
            <person name="Lau N.-S."/>
            <person name="Go F."/>
            <person name="Amirul A.-A.A."/>
        </authorList>
    </citation>
    <scope>NUCLEOTIDE SEQUENCE [LARGE SCALE GENOMIC DNA]</scope>
    <source>
        <strain evidence="9 10">CCB-QB4</strain>
    </source>
</reference>
<dbReference type="InterPro" id="IPR003661">
    <property type="entry name" value="HisK_dim/P_dom"/>
</dbReference>
<evidence type="ECO:0000256" key="4">
    <source>
        <dbReference type="ARBA" id="ARBA00022679"/>
    </source>
</evidence>
<evidence type="ECO:0000313" key="9">
    <source>
        <dbReference type="EMBL" id="AWB67429.1"/>
    </source>
</evidence>
<dbReference type="Pfam" id="PF00512">
    <property type="entry name" value="HisKA"/>
    <property type="match status" value="1"/>
</dbReference>
<dbReference type="SMART" id="SM00387">
    <property type="entry name" value="HATPase_c"/>
    <property type="match status" value="1"/>
</dbReference>
<keyword evidence="6" id="KW-0902">Two-component regulatory system</keyword>
<dbReference type="EC" id="2.7.13.3" evidence="2"/>
<keyword evidence="7" id="KW-1133">Transmembrane helix</keyword>
<dbReference type="FunFam" id="3.30.565.10:FF:000010">
    <property type="entry name" value="Sensor histidine kinase RcsC"/>
    <property type="match status" value="1"/>
</dbReference>
<dbReference type="PROSITE" id="PS50109">
    <property type="entry name" value="HIS_KIN"/>
    <property type="match status" value="1"/>
</dbReference>
<keyword evidence="5" id="KW-0418">Kinase</keyword>
<dbReference type="CDD" id="cd00082">
    <property type="entry name" value="HisKA"/>
    <property type="match status" value="1"/>
</dbReference>
<dbReference type="Gene3D" id="1.10.287.130">
    <property type="match status" value="1"/>
</dbReference>
<dbReference type="Gene3D" id="6.10.340.10">
    <property type="match status" value="1"/>
</dbReference>
<dbReference type="InterPro" id="IPR003594">
    <property type="entry name" value="HATPase_dom"/>
</dbReference>
<evidence type="ECO:0000313" key="10">
    <source>
        <dbReference type="Proteomes" id="UP000244441"/>
    </source>
</evidence>
<proteinExistence type="predicted"/>
<evidence type="ECO:0000256" key="5">
    <source>
        <dbReference type="ARBA" id="ARBA00022777"/>
    </source>
</evidence>
<keyword evidence="4" id="KW-0808">Transferase</keyword>
<accession>A0A2S0VT93</accession>
<protein>
    <recommendedName>
        <fullName evidence="2">histidine kinase</fullName>
        <ecNumber evidence="2">2.7.13.3</ecNumber>
    </recommendedName>
</protein>
<evidence type="ECO:0000256" key="1">
    <source>
        <dbReference type="ARBA" id="ARBA00000085"/>
    </source>
</evidence>